<sequence>MSNETIKKCIDEYVLGLFDNVICWICEENIECKNEKGYDYVFDKELAELLKESDDDHRYNVDKKRIEELSLKLIEANPNGDIYEMMNNHYQIFGFDVDPDMLYSALERNLNNIPDNEKPYEKEIKKHNLRELVKFKDKLVYLHNLNDYQINSLEYNLTRQLIHCGCSRGNSSNEARKIQDEYGDSPFSEKGRYNLSKKDLTINEILTVFNIMFALSSDGIHPIWENAIINGTIKNFLINIENQLITY</sequence>
<organism evidence="1 2">
    <name type="scientific">Methanobrevibacter millerae</name>
    <dbReference type="NCBI Taxonomy" id="230361"/>
    <lineage>
        <taxon>Archaea</taxon>
        <taxon>Methanobacteriati</taxon>
        <taxon>Methanobacteriota</taxon>
        <taxon>Methanomada group</taxon>
        <taxon>Methanobacteria</taxon>
        <taxon>Methanobacteriales</taxon>
        <taxon>Methanobacteriaceae</taxon>
        <taxon>Methanobrevibacter</taxon>
    </lineage>
</organism>
<dbReference type="AlphaFoldDB" id="A0A8T3V9T7"/>
<dbReference type="Proteomes" id="UP000762703">
    <property type="component" value="Unassembled WGS sequence"/>
</dbReference>
<gene>
    <name evidence="1" type="ORF">E7Z73_03705</name>
</gene>
<dbReference type="EMBL" id="SUTE01000031">
    <property type="protein sequence ID" value="MBE6504839.1"/>
    <property type="molecule type" value="Genomic_DNA"/>
</dbReference>
<reference evidence="1" key="1">
    <citation type="submission" date="2019-04" db="EMBL/GenBank/DDBJ databases">
        <title>Evolution of Biomass-Degrading Anaerobic Consortia Revealed by Metagenomics.</title>
        <authorList>
            <person name="Peng X."/>
        </authorList>
    </citation>
    <scope>NUCLEOTIDE SEQUENCE</scope>
    <source>
        <strain evidence="1">SIG12</strain>
    </source>
</reference>
<dbReference type="RefSeq" id="WP_303736484.1">
    <property type="nucleotide sequence ID" value="NZ_SUTE01000031.1"/>
</dbReference>
<comment type="caution">
    <text evidence="1">The sequence shown here is derived from an EMBL/GenBank/DDBJ whole genome shotgun (WGS) entry which is preliminary data.</text>
</comment>
<evidence type="ECO:0000313" key="1">
    <source>
        <dbReference type="EMBL" id="MBE6504839.1"/>
    </source>
</evidence>
<proteinExistence type="predicted"/>
<evidence type="ECO:0000313" key="2">
    <source>
        <dbReference type="Proteomes" id="UP000762703"/>
    </source>
</evidence>
<name>A0A8T3V9T7_9EURY</name>
<accession>A0A8T3V9T7</accession>
<protein>
    <submittedName>
        <fullName evidence="1">Uncharacterized protein</fullName>
    </submittedName>
</protein>